<dbReference type="InterPro" id="IPR009057">
    <property type="entry name" value="Homeodomain-like_sf"/>
</dbReference>
<evidence type="ECO:0000256" key="3">
    <source>
        <dbReference type="ARBA" id="ARBA00023159"/>
    </source>
</evidence>
<dbReference type="PANTHER" id="PTHR46796">
    <property type="entry name" value="HTH-TYPE TRANSCRIPTIONAL ACTIVATOR RHAS-RELATED"/>
    <property type="match status" value="1"/>
</dbReference>
<dbReference type="Pfam" id="PF02311">
    <property type="entry name" value="AraC_binding"/>
    <property type="match status" value="1"/>
</dbReference>
<dbReference type="PROSITE" id="PS01124">
    <property type="entry name" value="HTH_ARAC_FAMILY_2"/>
    <property type="match status" value="1"/>
</dbReference>
<dbReference type="InterPro" id="IPR020449">
    <property type="entry name" value="Tscrpt_reg_AraC-type_HTH"/>
</dbReference>
<reference evidence="7" key="2">
    <citation type="submission" date="2017-09" db="EMBL/GenBank/DDBJ databases">
        <authorList>
            <person name="Perez-Cataluna A."/>
            <person name="Figueras M.J."/>
            <person name="Salas-Masso N."/>
        </authorList>
    </citation>
    <scope>NUCLEOTIDE SEQUENCE</scope>
    <source>
        <strain evidence="7">CECT 7727</strain>
    </source>
</reference>
<dbReference type="RefSeq" id="WP_099312508.1">
    <property type="nucleotide sequence ID" value="NZ_CP032101.1"/>
</dbReference>
<evidence type="ECO:0000259" key="5">
    <source>
        <dbReference type="PROSITE" id="PS01124"/>
    </source>
</evidence>
<proteinExistence type="predicted"/>
<accession>A0A347TIW3</accession>
<keyword evidence="8" id="KW-1185">Reference proteome</keyword>
<dbReference type="Gene3D" id="1.10.10.60">
    <property type="entry name" value="Homeodomain-like"/>
    <property type="match status" value="2"/>
</dbReference>
<organism evidence="6 9">
    <name type="scientific">Malaciobacter marinus</name>
    <dbReference type="NCBI Taxonomy" id="505249"/>
    <lineage>
        <taxon>Bacteria</taxon>
        <taxon>Pseudomonadati</taxon>
        <taxon>Campylobacterota</taxon>
        <taxon>Epsilonproteobacteria</taxon>
        <taxon>Campylobacterales</taxon>
        <taxon>Arcobacteraceae</taxon>
        <taxon>Malaciobacter</taxon>
    </lineage>
</organism>
<sequence length="259" mass="30617">MNKLLKDTTFECVKLSNNNFSKHFHDTYTIGITYEGVLKSFNTNQKYDSFRYTSRVNNPGELHGGVSSAWSHSNFYPKVELLSNIYEDIFFEKKIPIFQKHVFSDKILFFKLHNFFMNYYNNEDILLIQSSLVDALSYLILNYTSHTKKSFENIFDDKRVIKNSYEFICDNLDTDFNLEQLARNSNMSKYHFLRVFKKEFGITPHNFIINQRINKAINLIKNDVSLSQASLQVGFNDQSHFTRNFKKLYGYTPSRINKK</sequence>
<evidence type="ECO:0000313" key="8">
    <source>
        <dbReference type="Proteomes" id="UP000224740"/>
    </source>
</evidence>
<dbReference type="Proteomes" id="UP000224740">
    <property type="component" value="Unassembled WGS sequence"/>
</dbReference>
<dbReference type="InterPro" id="IPR050204">
    <property type="entry name" value="AraC_XylS_family_regulators"/>
</dbReference>
<dbReference type="PANTHER" id="PTHR46796:SF2">
    <property type="entry name" value="TRANSCRIPTIONAL REGULATORY PROTEIN"/>
    <property type="match status" value="1"/>
</dbReference>
<dbReference type="InterPro" id="IPR037923">
    <property type="entry name" value="HTH-like"/>
</dbReference>
<dbReference type="EMBL" id="CP032101">
    <property type="protein sequence ID" value="AXX86541.1"/>
    <property type="molecule type" value="Genomic_DNA"/>
</dbReference>
<evidence type="ECO:0000256" key="4">
    <source>
        <dbReference type="ARBA" id="ARBA00023163"/>
    </source>
</evidence>
<dbReference type="SMART" id="SM00342">
    <property type="entry name" value="HTH_ARAC"/>
    <property type="match status" value="1"/>
</dbReference>
<dbReference type="EMBL" id="NXAO01000068">
    <property type="protein sequence ID" value="PHO14191.1"/>
    <property type="molecule type" value="Genomic_DNA"/>
</dbReference>
<dbReference type="GO" id="GO:0003700">
    <property type="term" value="F:DNA-binding transcription factor activity"/>
    <property type="evidence" value="ECO:0007669"/>
    <property type="project" value="InterPro"/>
</dbReference>
<name>A0A347TIW3_9BACT</name>
<dbReference type="PRINTS" id="PR00032">
    <property type="entry name" value="HTHARAC"/>
</dbReference>
<dbReference type="InterPro" id="IPR018060">
    <property type="entry name" value="HTH_AraC"/>
</dbReference>
<evidence type="ECO:0000256" key="2">
    <source>
        <dbReference type="ARBA" id="ARBA00023125"/>
    </source>
</evidence>
<dbReference type="GO" id="GO:0043565">
    <property type="term" value="F:sequence-specific DNA binding"/>
    <property type="evidence" value="ECO:0007669"/>
    <property type="project" value="InterPro"/>
</dbReference>
<dbReference type="AlphaFoldDB" id="A0A347TIW3"/>
<dbReference type="InterPro" id="IPR018062">
    <property type="entry name" value="HTH_AraC-typ_CS"/>
</dbReference>
<keyword evidence="1" id="KW-0805">Transcription regulation</keyword>
<keyword evidence="4" id="KW-0804">Transcription</keyword>
<dbReference type="SUPFAM" id="SSF46689">
    <property type="entry name" value="Homeodomain-like"/>
    <property type="match status" value="2"/>
</dbReference>
<keyword evidence="3" id="KW-0010">Activator</keyword>
<reference evidence="8" key="1">
    <citation type="submission" date="2017-09" db="EMBL/GenBank/DDBJ databases">
        <title>Arcobacter canalis sp. nov., a new species isolated from a water canal contaminated with urban sewage.</title>
        <authorList>
            <person name="Perez-Cataluna A."/>
            <person name="Salas-Masso N."/>
            <person name="Figueras M.J."/>
        </authorList>
    </citation>
    <scope>NUCLEOTIDE SEQUENCE [LARGE SCALE GENOMIC DNA]</scope>
    <source>
        <strain evidence="8">CECT 7727</strain>
    </source>
</reference>
<dbReference type="SUPFAM" id="SSF51215">
    <property type="entry name" value="Regulatory protein AraC"/>
    <property type="match status" value="1"/>
</dbReference>
<protein>
    <submittedName>
        <fullName evidence="7">AraC family transcriptional regulator</fullName>
    </submittedName>
    <submittedName>
        <fullName evidence="6">Transcriptional regulator, AraC family</fullName>
    </submittedName>
</protein>
<feature type="domain" description="HTH araC/xylS-type" evidence="5">
    <location>
        <begin position="162"/>
        <end position="259"/>
    </location>
</feature>
<evidence type="ECO:0000256" key="1">
    <source>
        <dbReference type="ARBA" id="ARBA00023015"/>
    </source>
</evidence>
<dbReference type="KEGG" id="amar:AMRN_0788"/>
<evidence type="ECO:0000313" key="7">
    <source>
        <dbReference type="EMBL" id="PHO14191.1"/>
    </source>
</evidence>
<dbReference type="Pfam" id="PF12833">
    <property type="entry name" value="HTH_18"/>
    <property type="match status" value="1"/>
</dbReference>
<dbReference type="Proteomes" id="UP000264693">
    <property type="component" value="Chromosome"/>
</dbReference>
<gene>
    <name evidence="6" type="ORF">AMRN_0788</name>
    <name evidence="7" type="ORF">CPH92_13085</name>
</gene>
<reference evidence="6 9" key="3">
    <citation type="submission" date="2018-08" db="EMBL/GenBank/DDBJ databases">
        <title>Complete genome of the Arcobacter marinus type strain JCM 15502.</title>
        <authorList>
            <person name="Miller W.G."/>
            <person name="Yee E."/>
            <person name="Huynh S."/>
            <person name="Parker C.T."/>
        </authorList>
    </citation>
    <scope>NUCLEOTIDE SEQUENCE [LARGE SCALE GENOMIC DNA]</scope>
    <source>
        <strain evidence="6 9">JCM 15502</strain>
    </source>
</reference>
<keyword evidence="2" id="KW-0238">DNA-binding</keyword>
<dbReference type="PROSITE" id="PS00041">
    <property type="entry name" value="HTH_ARAC_FAMILY_1"/>
    <property type="match status" value="1"/>
</dbReference>
<evidence type="ECO:0000313" key="6">
    <source>
        <dbReference type="EMBL" id="AXX86541.1"/>
    </source>
</evidence>
<evidence type="ECO:0000313" key="9">
    <source>
        <dbReference type="Proteomes" id="UP000264693"/>
    </source>
</evidence>
<dbReference type="InterPro" id="IPR003313">
    <property type="entry name" value="AraC-bd"/>
</dbReference>